<feature type="transmembrane region" description="Helical" evidence="1">
    <location>
        <begin position="12"/>
        <end position="34"/>
    </location>
</feature>
<dbReference type="EMBL" id="MK072251">
    <property type="protein sequence ID" value="AYV80878.1"/>
    <property type="molecule type" value="Genomic_DNA"/>
</dbReference>
<name>A0A3G5A0Z2_9VIRU</name>
<gene>
    <name evidence="2" type="ORF">Harvfovirus9_8</name>
</gene>
<accession>A0A3G5A0Z2</accession>
<evidence type="ECO:0000256" key="1">
    <source>
        <dbReference type="SAM" id="Phobius"/>
    </source>
</evidence>
<protein>
    <submittedName>
        <fullName evidence="2">Uncharacterized protein</fullName>
    </submittedName>
</protein>
<proteinExistence type="predicted"/>
<keyword evidence="1" id="KW-0812">Transmembrane</keyword>
<evidence type="ECO:0000313" key="2">
    <source>
        <dbReference type="EMBL" id="AYV80878.1"/>
    </source>
</evidence>
<keyword evidence="1" id="KW-1133">Transmembrane helix</keyword>
<keyword evidence="1" id="KW-0472">Membrane</keyword>
<sequence>MVQHFGQISLIGINVLTVVLAALIFYVVAAWFDVLAHRVAIGNKPEINKDEYHVAFRLAMIWTVFVIIIIVTASLVFSLFPTSKDIPDWGGHEVSKDVRDAIKIPEFIK</sequence>
<reference evidence="2" key="1">
    <citation type="submission" date="2018-10" db="EMBL/GenBank/DDBJ databases">
        <title>Hidden diversity of soil giant viruses.</title>
        <authorList>
            <person name="Schulz F."/>
            <person name="Alteio L."/>
            <person name="Goudeau D."/>
            <person name="Ryan E.M."/>
            <person name="Malmstrom R.R."/>
            <person name="Blanchard J."/>
            <person name="Woyke T."/>
        </authorList>
    </citation>
    <scope>NUCLEOTIDE SEQUENCE</scope>
    <source>
        <strain evidence="2">HAV1</strain>
    </source>
</reference>
<feature type="transmembrane region" description="Helical" evidence="1">
    <location>
        <begin position="54"/>
        <end position="80"/>
    </location>
</feature>
<organism evidence="2">
    <name type="scientific">Harvfovirus sp</name>
    <dbReference type="NCBI Taxonomy" id="2487768"/>
    <lineage>
        <taxon>Viruses</taxon>
        <taxon>Varidnaviria</taxon>
        <taxon>Bamfordvirae</taxon>
        <taxon>Nucleocytoviricota</taxon>
        <taxon>Megaviricetes</taxon>
        <taxon>Imitervirales</taxon>
        <taxon>Mimiviridae</taxon>
        <taxon>Klosneuvirinae</taxon>
    </lineage>
</organism>